<organism evidence="1">
    <name type="scientific">marine sediment metagenome</name>
    <dbReference type="NCBI Taxonomy" id="412755"/>
    <lineage>
        <taxon>unclassified sequences</taxon>
        <taxon>metagenomes</taxon>
        <taxon>ecological metagenomes</taxon>
    </lineage>
</organism>
<sequence>MLFLLYYLRGKRISDKTRFLILPAKSHHKRKKNKRLKLLNNIMSIIKIERLTYSNSILIQYG</sequence>
<gene>
    <name evidence="1" type="ORF">LCGC14_1153990</name>
</gene>
<comment type="caution">
    <text evidence="1">The sequence shown here is derived from an EMBL/GenBank/DDBJ whole genome shotgun (WGS) entry which is preliminary data.</text>
</comment>
<evidence type="ECO:0000313" key="1">
    <source>
        <dbReference type="EMBL" id="KKM98829.1"/>
    </source>
</evidence>
<proteinExistence type="predicted"/>
<reference evidence="1" key="1">
    <citation type="journal article" date="2015" name="Nature">
        <title>Complex archaea that bridge the gap between prokaryotes and eukaryotes.</title>
        <authorList>
            <person name="Spang A."/>
            <person name="Saw J.H."/>
            <person name="Jorgensen S.L."/>
            <person name="Zaremba-Niedzwiedzka K."/>
            <person name="Martijn J."/>
            <person name="Lind A.E."/>
            <person name="van Eijk R."/>
            <person name="Schleper C."/>
            <person name="Guy L."/>
            <person name="Ettema T.J."/>
        </authorList>
    </citation>
    <scope>NUCLEOTIDE SEQUENCE</scope>
</reference>
<dbReference type="EMBL" id="LAZR01005572">
    <property type="protein sequence ID" value="KKM98829.1"/>
    <property type="molecule type" value="Genomic_DNA"/>
</dbReference>
<accession>A0A0F9LUM8</accession>
<dbReference type="AlphaFoldDB" id="A0A0F9LUM8"/>
<name>A0A0F9LUM8_9ZZZZ</name>
<protein>
    <submittedName>
        <fullName evidence="1">Uncharacterized protein</fullName>
    </submittedName>
</protein>